<keyword evidence="4" id="KW-1185">Reference proteome</keyword>
<protein>
    <recommendedName>
        <fullName evidence="5">RxLR effector candidate protein</fullName>
    </recommendedName>
</protein>
<evidence type="ECO:0000256" key="2">
    <source>
        <dbReference type="SAM" id="SignalP"/>
    </source>
</evidence>
<proteinExistence type="predicted"/>
<feature type="compositionally biased region" description="Basic and acidic residues" evidence="1">
    <location>
        <begin position="45"/>
        <end position="57"/>
    </location>
</feature>
<comment type="caution">
    <text evidence="3">The sequence shown here is derived from an EMBL/GenBank/DDBJ whole genome shotgun (WGS) entry which is preliminary data.</text>
</comment>
<sequence length="798" mass="88597">MRVYAVALLGTAALPICVSSSFGLNETVVDVSTGVRTNVGVHSRGPADRPVKVRSTTDEEDKMPQDLASFVSVEQRNILRPDMVLKKVMGILHANRDVYKLTDEAVGRLKQIDAHVLPQIVEEVIARCNAAGIELQYTQESTLLNLIVGHARKSADSEKHLVQTILNEKKRQPQTMYDQFLPDLEAKQGHAFDDQTRSVKSEPMQTGHESLDSLLVAFGGAAELAPILSIAKKSQVVGHRAEELQRVMLNSWLGYGDPVDVFNWLKLSELRSITYEDLDTFAQYIDLYDKKYGKETDMLSFLRGELTDSKLAMMILEGTKPFKNVDEGYVWQRDDGISAVDFVSSILYMAVNADSLLGPLLAATGGAARLAPILSAAKRHPVIGFRAERLQNAMLKRWLDSSKSVVNVFGLLKLSKLRKQGITFEVLDTFSQYIKLRNERHDERTDMFEWLRMKLGNDNLALMVLKGSGTFANNGEGFVWKRVGDGKSAADFVSSILVQEVDVQSLLDPLLVLFGGPARLAPILSIAKKSQVVGHRAEELQRVMLNSWLGYGDPVDVFNLLKLSELRSITYEDLDTFAQYIDLYDKKYGKETDMLSFLRGELTDSKLAMMILEGTKPRKNVDEGYVWQRDDGISAVDFVSSILYMAVNADSLLGPLLAATGGAARLAPILSTAKGYPVIGPRAERLQNAMLTSWLNSGKSVGDVIGLLEMNNLKIDDISRAEDDILEQYSAGSDTLKEYIKLYHEKHGTDMDLASCVEAEKIEKALANERGKRKGETQKRKGVSQPATIRAVRQKRLG</sequence>
<feature type="signal peptide" evidence="2">
    <location>
        <begin position="1"/>
        <end position="23"/>
    </location>
</feature>
<gene>
    <name evidence="3" type="ORF">HBR001_LOCUS3585</name>
</gene>
<reference evidence="3" key="1">
    <citation type="submission" date="2022-12" db="EMBL/GenBank/DDBJ databases">
        <authorList>
            <person name="Webb A."/>
        </authorList>
    </citation>
    <scope>NUCLEOTIDE SEQUENCE</scope>
    <source>
        <strain evidence="3">Hp1</strain>
    </source>
</reference>
<feature type="region of interest" description="Disordered" evidence="1">
    <location>
        <begin position="42"/>
        <end position="61"/>
    </location>
</feature>
<organism evidence="3 4">
    <name type="scientific">Hyaloperonospora brassicae</name>
    <name type="common">Brassica downy mildew</name>
    <name type="synonym">Peronospora brassicae</name>
    <dbReference type="NCBI Taxonomy" id="162125"/>
    <lineage>
        <taxon>Eukaryota</taxon>
        <taxon>Sar</taxon>
        <taxon>Stramenopiles</taxon>
        <taxon>Oomycota</taxon>
        <taxon>Peronosporomycetes</taxon>
        <taxon>Peronosporales</taxon>
        <taxon>Peronosporaceae</taxon>
        <taxon>Hyaloperonospora</taxon>
    </lineage>
</organism>
<feature type="chain" id="PRO_5043908897" description="RxLR effector candidate protein" evidence="2">
    <location>
        <begin position="24"/>
        <end position="798"/>
    </location>
</feature>
<evidence type="ECO:0000256" key="1">
    <source>
        <dbReference type="SAM" id="MobiDB-lite"/>
    </source>
</evidence>
<evidence type="ECO:0000313" key="4">
    <source>
        <dbReference type="Proteomes" id="UP001162031"/>
    </source>
</evidence>
<feature type="compositionally biased region" description="Basic and acidic residues" evidence="1">
    <location>
        <begin position="768"/>
        <end position="779"/>
    </location>
</feature>
<dbReference type="EMBL" id="CANTFL010000601">
    <property type="protein sequence ID" value="CAI5725369.1"/>
    <property type="molecule type" value="Genomic_DNA"/>
</dbReference>
<dbReference type="AlphaFoldDB" id="A0AAV0TPI7"/>
<name>A0AAV0TPI7_HYABA</name>
<feature type="region of interest" description="Disordered" evidence="1">
    <location>
        <begin position="768"/>
        <end position="798"/>
    </location>
</feature>
<evidence type="ECO:0008006" key="5">
    <source>
        <dbReference type="Google" id="ProtNLM"/>
    </source>
</evidence>
<accession>A0AAV0TPI7</accession>
<evidence type="ECO:0000313" key="3">
    <source>
        <dbReference type="EMBL" id="CAI5725369.1"/>
    </source>
</evidence>
<dbReference type="Proteomes" id="UP001162031">
    <property type="component" value="Unassembled WGS sequence"/>
</dbReference>
<keyword evidence="2" id="KW-0732">Signal</keyword>